<dbReference type="Proteomes" id="UP001185092">
    <property type="component" value="Unassembled WGS sequence"/>
</dbReference>
<keyword evidence="3" id="KW-1185">Reference proteome</keyword>
<evidence type="ECO:0000313" key="3">
    <source>
        <dbReference type="Proteomes" id="UP001185092"/>
    </source>
</evidence>
<gene>
    <name evidence="2" type="ORF">HNQ88_002392</name>
</gene>
<sequence length="266" mass="30560">MKKENEEFFIGWNGKLGSSTKKVLKRTLGLFAITWLVFVMIFTLATTKAINSEFELYNRIYISGVFHSSPAPMLKVKNSGLFENILLVGFGKHGFEKLNSEISEEFGGLEGKHMSLYGNLIYYNGKTVFQVLDHNPQDVYKDQYFKPINAELLGETTLEGEIIDPKCYFGVMKPGRGRIHRSCAVRCLSGGIPPVFLIRTEIGNEQYYLLHLEQMKLEDFIPLVGKQIQLKGMVEQYEDWLVLNVRKNDFLILNENSDVYENEEFD</sequence>
<keyword evidence="1" id="KW-0472">Membrane</keyword>
<proteinExistence type="predicted"/>
<dbReference type="AlphaFoldDB" id="A0AAE3XNX6"/>
<evidence type="ECO:0000313" key="2">
    <source>
        <dbReference type="EMBL" id="MDR6239355.1"/>
    </source>
</evidence>
<evidence type="ECO:0000256" key="1">
    <source>
        <dbReference type="SAM" id="Phobius"/>
    </source>
</evidence>
<feature type="transmembrane region" description="Helical" evidence="1">
    <location>
        <begin position="28"/>
        <end position="45"/>
    </location>
</feature>
<reference evidence="2" key="1">
    <citation type="submission" date="2023-07" db="EMBL/GenBank/DDBJ databases">
        <title>Genomic Encyclopedia of Type Strains, Phase IV (KMG-IV): sequencing the most valuable type-strain genomes for metagenomic binning, comparative biology and taxonomic classification.</title>
        <authorList>
            <person name="Goeker M."/>
        </authorList>
    </citation>
    <scope>NUCLEOTIDE SEQUENCE</scope>
    <source>
        <strain evidence="2">DSM 26174</strain>
    </source>
</reference>
<name>A0AAE3XNX6_9BACT</name>
<comment type="caution">
    <text evidence="2">The sequence shown here is derived from an EMBL/GenBank/DDBJ whole genome shotgun (WGS) entry which is preliminary data.</text>
</comment>
<organism evidence="2 3">
    <name type="scientific">Aureibacter tunicatorum</name>
    <dbReference type="NCBI Taxonomy" id="866807"/>
    <lineage>
        <taxon>Bacteria</taxon>
        <taxon>Pseudomonadati</taxon>
        <taxon>Bacteroidota</taxon>
        <taxon>Cytophagia</taxon>
        <taxon>Cytophagales</taxon>
        <taxon>Persicobacteraceae</taxon>
        <taxon>Aureibacter</taxon>
    </lineage>
</organism>
<accession>A0AAE3XNX6</accession>
<keyword evidence="1" id="KW-0812">Transmembrane</keyword>
<keyword evidence="1" id="KW-1133">Transmembrane helix</keyword>
<dbReference type="EMBL" id="JAVDQD010000002">
    <property type="protein sequence ID" value="MDR6239355.1"/>
    <property type="molecule type" value="Genomic_DNA"/>
</dbReference>
<protein>
    <submittedName>
        <fullName evidence="2">Uncharacterized protein</fullName>
    </submittedName>
</protein>
<dbReference type="RefSeq" id="WP_309938987.1">
    <property type="nucleotide sequence ID" value="NZ_AP025305.1"/>
</dbReference>